<accession>A0A1G2DDA6</accession>
<dbReference type="EMBL" id="MHLO01000031">
    <property type="protein sequence ID" value="OGZ11615.1"/>
    <property type="molecule type" value="Genomic_DNA"/>
</dbReference>
<evidence type="ECO:0000313" key="2">
    <source>
        <dbReference type="EMBL" id="OGZ11615.1"/>
    </source>
</evidence>
<proteinExistence type="predicted"/>
<dbReference type="Proteomes" id="UP000178636">
    <property type="component" value="Unassembled WGS sequence"/>
</dbReference>
<feature type="region of interest" description="Disordered" evidence="1">
    <location>
        <begin position="1"/>
        <end position="61"/>
    </location>
</feature>
<comment type="caution">
    <text evidence="2">The sequence shown here is derived from an EMBL/GenBank/DDBJ whole genome shotgun (WGS) entry which is preliminary data.</text>
</comment>
<sequence length="61" mass="6876">MQSNHRVVSSQQNGQKSASAKHQAVRAHVAGHRERPGPDTRVITPYGIMPRKEADEWDHHP</sequence>
<reference evidence="2 3" key="1">
    <citation type="journal article" date="2016" name="Nat. Commun.">
        <title>Thousands of microbial genomes shed light on interconnected biogeochemical processes in an aquifer system.</title>
        <authorList>
            <person name="Anantharaman K."/>
            <person name="Brown C.T."/>
            <person name="Hug L.A."/>
            <person name="Sharon I."/>
            <person name="Castelle C.J."/>
            <person name="Probst A.J."/>
            <person name="Thomas B.C."/>
            <person name="Singh A."/>
            <person name="Wilkins M.J."/>
            <person name="Karaoz U."/>
            <person name="Brodie E.L."/>
            <person name="Williams K.H."/>
            <person name="Hubbard S.S."/>
            <person name="Banfield J.F."/>
        </authorList>
    </citation>
    <scope>NUCLEOTIDE SEQUENCE [LARGE SCALE GENOMIC DNA]</scope>
</reference>
<feature type="compositionally biased region" description="Basic and acidic residues" evidence="1">
    <location>
        <begin position="50"/>
        <end position="61"/>
    </location>
</feature>
<gene>
    <name evidence="2" type="ORF">A3C93_04350</name>
</gene>
<name>A0A1G2DDA6_9BACT</name>
<dbReference type="STRING" id="1798664.A3C93_04350"/>
<organism evidence="2 3">
    <name type="scientific">Candidatus Lloydbacteria bacterium RIFCSPHIGHO2_02_FULL_54_17</name>
    <dbReference type="NCBI Taxonomy" id="1798664"/>
    <lineage>
        <taxon>Bacteria</taxon>
        <taxon>Candidatus Lloydiibacteriota</taxon>
    </lineage>
</organism>
<dbReference type="AlphaFoldDB" id="A0A1G2DDA6"/>
<protein>
    <submittedName>
        <fullName evidence="2">Uncharacterized protein</fullName>
    </submittedName>
</protein>
<evidence type="ECO:0000256" key="1">
    <source>
        <dbReference type="SAM" id="MobiDB-lite"/>
    </source>
</evidence>
<evidence type="ECO:0000313" key="3">
    <source>
        <dbReference type="Proteomes" id="UP000178636"/>
    </source>
</evidence>
<feature type="compositionally biased region" description="Polar residues" evidence="1">
    <location>
        <begin position="1"/>
        <end position="20"/>
    </location>
</feature>